<dbReference type="Pfam" id="PF12796">
    <property type="entry name" value="Ank_2"/>
    <property type="match status" value="4"/>
</dbReference>
<dbReference type="PhylomeDB" id="A0A0G4GKU0"/>
<keyword evidence="2 3" id="KW-0040">ANK repeat</keyword>
<dbReference type="VEuPathDB" id="CryptoDB:Cvel_4847"/>
<protein>
    <submittedName>
        <fullName evidence="5">Uncharacterized protein</fullName>
    </submittedName>
</protein>
<feature type="repeat" description="ANK" evidence="3">
    <location>
        <begin position="249"/>
        <end position="281"/>
    </location>
</feature>
<dbReference type="Gene3D" id="1.25.40.20">
    <property type="entry name" value="Ankyrin repeat-containing domain"/>
    <property type="match status" value="6"/>
</dbReference>
<dbReference type="PROSITE" id="PS50297">
    <property type="entry name" value="ANK_REP_REGION"/>
    <property type="match status" value="11"/>
</dbReference>
<proteinExistence type="predicted"/>
<keyword evidence="1" id="KW-0677">Repeat</keyword>
<feature type="repeat" description="ANK" evidence="3">
    <location>
        <begin position="314"/>
        <end position="346"/>
    </location>
</feature>
<feature type="region of interest" description="Disordered" evidence="4">
    <location>
        <begin position="16"/>
        <end position="144"/>
    </location>
</feature>
<feature type="repeat" description="ANK" evidence="3">
    <location>
        <begin position="282"/>
        <end position="314"/>
    </location>
</feature>
<feature type="repeat" description="ANK" evidence="3">
    <location>
        <begin position="418"/>
        <end position="450"/>
    </location>
</feature>
<feature type="compositionally biased region" description="Gly residues" evidence="4">
    <location>
        <begin position="59"/>
        <end position="77"/>
    </location>
</feature>
<dbReference type="InterPro" id="IPR036770">
    <property type="entry name" value="Ankyrin_rpt-contain_sf"/>
</dbReference>
<feature type="repeat" description="ANK" evidence="3">
    <location>
        <begin position="183"/>
        <end position="215"/>
    </location>
</feature>
<dbReference type="Pfam" id="PF13637">
    <property type="entry name" value="Ank_4"/>
    <property type="match status" value="1"/>
</dbReference>
<feature type="repeat" description="ANK" evidence="3">
    <location>
        <begin position="150"/>
        <end position="182"/>
    </location>
</feature>
<evidence type="ECO:0000256" key="1">
    <source>
        <dbReference type="ARBA" id="ARBA00022737"/>
    </source>
</evidence>
<dbReference type="EMBL" id="CDMZ01001314">
    <property type="protein sequence ID" value="CEM30646.1"/>
    <property type="molecule type" value="Genomic_DNA"/>
</dbReference>
<reference evidence="5" key="1">
    <citation type="submission" date="2014-11" db="EMBL/GenBank/DDBJ databases">
        <authorList>
            <person name="Otto D Thomas"/>
            <person name="Naeem Raeece"/>
        </authorList>
    </citation>
    <scope>NUCLEOTIDE SEQUENCE</scope>
</reference>
<dbReference type="SUPFAM" id="SSF48403">
    <property type="entry name" value="Ankyrin repeat"/>
    <property type="match status" value="2"/>
</dbReference>
<dbReference type="SMART" id="SM00248">
    <property type="entry name" value="ANK"/>
    <property type="match status" value="14"/>
</dbReference>
<feature type="repeat" description="ANK" evidence="3">
    <location>
        <begin position="938"/>
        <end position="970"/>
    </location>
</feature>
<feature type="repeat" description="ANK" evidence="3">
    <location>
        <begin position="216"/>
        <end position="248"/>
    </location>
</feature>
<dbReference type="PROSITE" id="PS50088">
    <property type="entry name" value="ANK_REPEAT"/>
    <property type="match status" value="11"/>
</dbReference>
<organism evidence="5">
    <name type="scientific">Chromera velia CCMP2878</name>
    <dbReference type="NCBI Taxonomy" id="1169474"/>
    <lineage>
        <taxon>Eukaryota</taxon>
        <taxon>Sar</taxon>
        <taxon>Alveolata</taxon>
        <taxon>Colpodellida</taxon>
        <taxon>Chromeraceae</taxon>
        <taxon>Chromera</taxon>
    </lineage>
</organism>
<evidence type="ECO:0000256" key="4">
    <source>
        <dbReference type="SAM" id="MobiDB-lite"/>
    </source>
</evidence>
<name>A0A0G4GKU0_9ALVE</name>
<feature type="repeat" description="ANK" evidence="3">
    <location>
        <begin position="905"/>
        <end position="937"/>
    </location>
</feature>
<feature type="repeat" description="ANK" evidence="3">
    <location>
        <begin position="971"/>
        <end position="1003"/>
    </location>
</feature>
<evidence type="ECO:0000256" key="2">
    <source>
        <dbReference type="ARBA" id="ARBA00023043"/>
    </source>
</evidence>
<dbReference type="InterPro" id="IPR002110">
    <property type="entry name" value="Ankyrin_rpt"/>
</dbReference>
<dbReference type="AlphaFoldDB" id="A0A0G4GKU0"/>
<dbReference type="PRINTS" id="PR01415">
    <property type="entry name" value="ANKYRIN"/>
</dbReference>
<evidence type="ECO:0000256" key="3">
    <source>
        <dbReference type="PROSITE-ProRule" id="PRU00023"/>
    </source>
</evidence>
<dbReference type="PANTHER" id="PTHR24198">
    <property type="entry name" value="ANKYRIN REPEAT AND PROTEIN KINASE DOMAIN-CONTAINING PROTEIN"/>
    <property type="match status" value="1"/>
</dbReference>
<evidence type="ECO:0000313" key="5">
    <source>
        <dbReference type="EMBL" id="CEM30646.1"/>
    </source>
</evidence>
<dbReference type="PANTHER" id="PTHR24198:SF165">
    <property type="entry name" value="ANKYRIN REPEAT-CONTAINING PROTEIN-RELATED"/>
    <property type="match status" value="1"/>
</dbReference>
<gene>
    <name evidence="5" type="ORF">Cvel_4847</name>
</gene>
<feature type="repeat" description="ANK" evidence="3">
    <location>
        <begin position="347"/>
        <end position="379"/>
    </location>
</feature>
<accession>A0A0G4GKU0</accession>
<dbReference type="Pfam" id="PF00023">
    <property type="entry name" value="Ank"/>
    <property type="match status" value="1"/>
</dbReference>
<dbReference type="Pfam" id="PF13857">
    <property type="entry name" value="Ank_5"/>
    <property type="match status" value="1"/>
</dbReference>
<sequence>MEEYFPDVVAILEKRKKERAPLRGAGVLFRNTRPPQTELSKMREGGGDGEGGCYEREPGPGGSRQRVGGGNGGGGEGRTSSSHTTQADSNQRSREGFPSSTLPSRTKRRGDRGDGPTSPHRCLKKGGSPEGEAHHRGWKGQADLDWQDKNGKTALILASENGHTDIGRLLVVAKANVDMQDKNGKTALILASKNGHTDIVRLLVDAKANVDMQDEYGTTALILASENGHTDIVRLLVNAKANVDMQDKNGKTALIWASDFGRTDIVRLLVDAKANVDVQDSCGSTALILASKNGHMDIVRLLVVAKANVDMQHKGETALILASFKGHTDIVRLLVDAKANVDMQDKNGKTALIWASFYGHMDSVRLLVDAKASVDMQDKERNSVLMLAIQKENVEMVEYLLARPGSATQTVVNISDSQGRTPLFRAAAGGHILLVELLLRRGADPSLEDASGNTALTVAEEAGKMQVVERLKSGERMVDPWSTEMVSEWNDLRSLIDSEAIAFWPLHFLRSLLEKGGKLPYRQKVAEAAKDLGVVCQPFSARTLAADLRHSVGAPFKLVAVSYPWLSQEHPDPEGFRLRSVLKELEKHWWAQEGSPVTVFVFWDYLSLFQHPPGGRRTDAQDALFKEGLRKMDLIYSSPHTHVIRSTAVPESAANPTKYIERGWCWFESAVTAFKPPAQVLSDDSDQERPSLRIPATPLRFGETLDTKKFTNGKADAEGVKALYKNFLHRSIHKLRVFADGSWASSREARKQLDPQAALQLAALVEYVVADPSLAARLQPQVLDLRGSPFDDAALGGRSVFFPSLEESSELTLSLERLLCAFGKLGSITAVSFEALGVSRRGNDDSKKIYMEGLQRGLAGLFPAEGPCPLDANLRLLASAGMTEVIGRLIRESKTVNIDVRDEERGETALMLASCKGHTDIVRLLVVAKANVDMQDKNGKTALILASKNGHTDIVRLLVDAKANVDMQDEYGTTALILASENGHTDIGRLLVDAKANVDMQDKNGKTALIWASDFGRTDIVRLLSVVPAFC</sequence>